<dbReference type="Gene3D" id="2.40.50.40">
    <property type="match status" value="1"/>
</dbReference>
<dbReference type="GO" id="GO:0006310">
    <property type="term" value="P:DNA recombination"/>
    <property type="evidence" value="ECO:0007669"/>
    <property type="project" value="UniProtKB-KW"/>
</dbReference>
<evidence type="ECO:0000256" key="7">
    <source>
        <dbReference type="ARBA" id="ARBA00022695"/>
    </source>
</evidence>
<dbReference type="Pfam" id="PF24626">
    <property type="entry name" value="SH3_Tf2-1"/>
    <property type="match status" value="1"/>
</dbReference>
<dbReference type="PROSITE" id="PS50878">
    <property type="entry name" value="RT_POL"/>
    <property type="match status" value="1"/>
</dbReference>
<dbReference type="InterPro" id="IPR036397">
    <property type="entry name" value="RNaseH_sf"/>
</dbReference>
<keyword evidence="16" id="KW-0239">DNA-directed DNA polymerase</keyword>
<dbReference type="FunFam" id="3.10.20.370:FF:000003">
    <property type="entry name" value="Transposon Tf2-6 polyprotein"/>
    <property type="match status" value="1"/>
</dbReference>
<keyword evidence="11" id="KW-0255">Endonuclease</keyword>
<dbReference type="GO" id="GO:0003964">
    <property type="term" value="F:RNA-directed DNA polymerase activity"/>
    <property type="evidence" value="ECO:0007669"/>
    <property type="project" value="UniProtKB-KW"/>
</dbReference>
<evidence type="ECO:0000256" key="9">
    <source>
        <dbReference type="ARBA" id="ARBA00022723"/>
    </source>
</evidence>
<keyword evidence="8" id="KW-0540">Nuclease</keyword>
<dbReference type="PANTHER" id="PTHR37984:SF5">
    <property type="entry name" value="PROTEIN NYNRIN-LIKE"/>
    <property type="match status" value="1"/>
</dbReference>
<dbReference type="InterPro" id="IPR023780">
    <property type="entry name" value="Chromo_domain"/>
</dbReference>
<keyword evidence="14" id="KW-0229">DNA integration</keyword>
<dbReference type="InterPro" id="IPR012337">
    <property type="entry name" value="RNaseH-like_sf"/>
</dbReference>
<dbReference type="SUPFAM" id="SSF54160">
    <property type="entry name" value="Chromo domain-like"/>
    <property type="match status" value="1"/>
</dbReference>
<dbReference type="FunFam" id="1.10.340.70:FF:000001">
    <property type="entry name" value="Retrovirus-related Pol polyprotein from transposon gypsy-like Protein"/>
    <property type="match status" value="1"/>
</dbReference>
<evidence type="ECO:0000256" key="2">
    <source>
        <dbReference type="ARBA" id="ARBA00010879"/>
    </source>
</evidence>
<dbReference type="EC" id="2.7.7.49" evidence="4"/>
<dbReference type="InterPro" id="IPR021109">
    <property type="entry name" value="Peptidase_aspartic_dom_sf"/>
</dbReference>
<dbReference type="GO" id="GO:0004523">
    <property type="term" value="F:RNA-DNA hybrid ribonuclease activity"/>
    <property type="evidence" value="ECO:0007669"/>
    <property type="project" value="UniProtKB-EC"/>
</dbReference>
<reference evidence="24" key="3">
    <citation type="submission" date="2025-09" db="UniProtKB">
        <authorList>
            <consortium name="Ensembl"/>
        </authorList>
    </citation>
    <scope>IDENTIFICATION</scope>
    <source>
        <strain evidence="24">Hd-rR</strain>
    </source>
</reference>
<dbReference type="SUPFAM" id="SSF56672">
    <property type="entry name" value="DNA/RNA polymerases"/>
    <property type="match status" value="1"/>
</dbReference>
<comment type="subcellular location">
    <subcellularLocation>
        <location evidence="1">Nucleus</location>
    </subcellularLocation>
</comment>
<dbReference type="SUPFAM" id="SSF53098">
    <property type="entry name" value="Ribonuclease H-like"/>
    <property type="match status" value="1"/>
</dbReference>
<evidence type="ECO:0000256" key="17">
    <source>
        <dbReference type="ARBA" id="ARBA00023125"/>
    </source>
</evidence>
<dbReference type="Pfam" id="PF03732">
    <property type="entry name" value="Retrotrans_gag"/>
    <property type="match status" value="1"/>
</dbReference>
<dbReference type="Bgee" id="ENSORLG00000021952">
    <property type="expression patterns" value="Expressed in sexually immature organism and 5 other cell types or tissues"/>
</dbReference>
<dbReference type="PROSITE" id="PS50994">
    <property type="entry name" value="INTEGRASE"/>
    <property type="match status" value="1"/>
</dbReference>
<keyword evidence="9" id="KW-0479">Metal-binding</keyword>
<feature type="domain" description="Peptidase A2" evidence="21">
    <location>
        <begin position="371"/>
        <end position="410"/>
    </location>
</feature>
<dbReference type="GO" id="GO:0003887">
    <property type="term" value="F:DNA-directed DNA polymerase activity"/>
    <property type="evidence" value="ECO:0007669"/>
    <property type="project" value="UniProtKB-KW"/>
</dbReference>
<evidence type="ECO:0000256" key="5">
    <source>
        <dbReference type="ARBA" id="ARBA00022670"/>
    </source>
</evidence>
<dbReference type="InterPro" id="IPR000953">
    <property type="entry name" value="Chromo/chromo_shadow_dom"/>
</dbReference>
<evidence type="ECO:0000256" key="19">
    <source>
        <dbReference type="ARBA" id="ARBA00039658"/>
    </source>
</evidence>
<evidence type="ECO:0000256" key="11">
    <source>
        <dbReference type="ARBA" id="ARBA00022759"/>
    </source>
</evidence>
<dbReference type="Pfam" id="PF00665">
    <property type="entry name" value="rve"/>
    <property type="match status" value="1"/>
</dbReference>
<dbReference type="Gene3D" id="3.30.420.10">
    <property type="entry name" value="Ribonuclease H-like superfamily/Ribonuclease H"/>
    <property type="match status" value="1"/>
</dbReference>
<dbReference type="PANTHER" id="PTHR37984">
    <property type="entry name" value="PROTEIN CBG26694"/>
    <property type="match status" value="1"/>
</dbReference>
<dbReference type="CDD" id="cd00303">
    <property type="entry name" value="retropepsin_like"/>
    <property type="match status" value="1"/>
</dbReference>
<evidence type="ECO:0000256" key="13">
    <source>
        <dbReference type="ARBA" id="ARBA00022842"/>
    </source>
</evidence>
<dbReference type="Ensembl" id="ENSORLT00000029500.1">
    <property type="protein sequence ID" value="ENSORLP00000028339.1"/>
    <property type="gene ID" value="ENSORLG00000021952.1"/>
</dbReference>
<dbReference type="InterPro" id="IPR041588">
    <property type="entry name" value="Integrase_H2C2"/>
</dbReference>
<evidence type="ECO:0000256" key="4">
    <source>
        <dbReference type="ARBA" id="ARBA00012493"/>
    </source>
</evidence>
<evidence type="ECO:0000313" key="25">
    <source>
        <dbReference type="Proteomes" id="UP000001038"/>
    </source>
</evidence>
<dbReference type="Gene3D" id="3.10.10.10">
    <property type="entry name" value="HIV Type 1 Reverse Transcriptase, subunit A, domain 1"/>
    <property type="match status" value="1"/>
</dbReference>
<evidence type="ECO:0000256" key="15">
    <source>
        <dbReference type="ARBA" id="ARBA00022918"/>
    </source>
</evidence>
<evidence type="ECO:0000256" key="12">
    <source>
        <dbReference type="ARBA" id="ARBA00022801"/>
    </source>
</evidence>
<feature type="domain" description="Reverse transcriptase" evidence="22">
    <location>
        <begin position="564"/>
        <end position="743"/>
    </location>
</feature>
<dbReference type="FunFam" id="3.30.420.10:FF:000032">
    <property type="entry name" value="Retrovirus-related Pol polyprotein from transposon 297-like Protein"/>
    <property type="match status" value="1"/>
</dbReference>
<dbReference type="InterPro" id="IPR000477">
    <property type="entry name" value="RT_dom"/>
</dbReference>
<dbReference type="Pfam" id="PF17921">
    <property type="entry name" value="Integrase_H2C2"/>
    <property type="match status" value="1"/>
</dbReference>
<dbReference type="GO" id="GO:0003677">
    <property type="term" value="F:DNA binding"/>
    <property type="evidence" value="ECO:0007669"/>
    <property type="project" value="UniProtKB-KW"/>
</dbReference>
<evidence type="ECO:0000256" key="10">
    <source>
        <dbReference type="ARBA" id="ARBA00022750"/>
    </source>
</evidence>
<dbReference type="InterPro" id="IPR056924">
    <property type="entry name" value="SH3_Tf2-1"/>
</dbReference>
<dbReference type="InParanoid" id="A0A3B3H8T3"/>
<evidence type="ECO:0000259" key="21">
    <source>
        <dbReference type="PROSITE" id="PS50175"/>
    </source>
</evidence>
<name>A0A3B3H8T3_ORYLA</name>
<keyword evidence="6" id="KW-0808">Transferase</keyword>
<dbReference type="Pfam" id="PF00385">
    <property type="entry name" value="Chromo"/>
    <property type="match status" value="1"/>
</dbReference>
<dbReference type="PROSITE" id="PS50013">
    <property type="entry name" value="CHROMO_2"/>
    <property type="match status" value="1"/>
</dbReference>
<evidence type="ECO:0000256" key="14">
    <source>
        <dbReference type="ARBA" id="ARBA00022908"/>
    </source>
</evidence>
<keyword evidence="10" id="KW-0064">Aspartyl protease</keyword>
<dbReference type="Gene3D" id="2.40.70.10">
    <property type="entry name" value="Acid Proteases"/>
    <property type="match status" value="1"/>
</dbReference>
<dbReference type="GO" id="GO:0046872">
    <property type="term" value="F:metal ion binding"/>
    <property type="evidence" value="ECO:0007669"/>
    <property type="project" value="UniProtKB-KW"/>
</dbReference>
<dbReference type="Pfam" id="PF17917">
    <property type="entry name" value="RT_RNaseH"/>
    <property type="match status" value="1"/>
</dbReference>
<dbReference type="SUPFAM" id="SSF50630">
    <property type="entry name" value="Acid proteases"/>
    <property type="match status" value="1"/>
</dbReference>
<dbReference type="InterPro" id="IPR043502">
    <property type="entry name" value="DNA/RNA_pol_sf"/>
</dbReference>
<dbReference type="InterPro" id="IPR016197">
    <property type="entry name" value="Chromo-like_dom_sf"/>
</dbReference>
<keyword evidence="18" id="KW-0233">DNA recombination</keyword>
<protein>
    <recommendedName>
        <fullName evidence="19">Gypsy retrotransposon integrase-like protein 1</fullName>
        <ecNumber evidence="4">2.7.7.49</ecNumber>
        <ecNumber evidence="3">3.1.26.4</ecNumber>
    </recommendedName>
</protein>
<evidence type="ECO:0000256" key="1">
    <source>
        <dbReference type="ARBA" id="ARBA00004123"/>
    </source>
</evidence>
<dbReference type="Gene3D" id="1.10.340.70">
    <property type="match status" value="1"/>
</dbReference>
<reference evidence="24 25" key="1">
    <citation type="journal article" date="2007" name="Nature">
        <title>The medaka draft genome and insights into vertebrate genome evolution.</title>
        <authorList>
            <person name="Kasahara M."/>
            <person name="Naruse K."/>
            <person name="Sasaki S."/>
            <person name="Nakatani Y."/>
            <person name="Qu W."/>
            <person name="Ahsan B."/>
            <person name="Yamada T."/>
            <person name="Nagayasu Y."/>
            <person name="Doi K."/>
            <person name="Kasai Y."/>
            <person name="Jindo T."/>
            <person name="Kobayashi D."/>
            <person name="Shimada A."/>
            <person name="Toyoda A."/>
            <person name="Kuroki Y."/>
            <person name="Fujiyama A."/>
            <person name="Sasaki T."/>
            <person name="Shimizu A."/>
            <person name="Asakawa S."/>
            <person name="Shimizu N."/>
            <person name="Hashimoto S."/>
            <person name="Yang J."/>
            <person name="Lee Y."/>
            <person name="Matsushima K."/>
            <person name="Sugano S."/>
            <person name="Sakaizumi M."/>
            <person name="Narita T."/>
            <person name="Ohishi K."/>
            <person name="Haga S."/>
            <person name="Ohta F."/>
            <person name="Nomoto H."/>
            <person name="Nogata K."/>
            <person name="Morishita T."/>
            <person name="Endo T."/>
            <person name="Shin-I T."/>
            <person name="Takeda H."/>
            <person name="Morishita S."/>
            <person name="Kohara Y."/>
        </authorList>
    </citation>
    <scope>NUCLEOTIDE SEQUENCE [LARGE SCALE GENOMIC DNA]</scope>
    <source>
        <strain evidence="24 25">Hd-rR</strain>
    </source>
</reference>
<dbReference type="GO" id="GO:0005634">
    <property type="term" value="C:nucleus"/>
    <property type="evidence" value="ECO:0007669"/>
    <property type="project" value="UniProtKB-SubCell"/>
</dbReference>
<dbReference type="InterPro" id="IPR043128">
    <property type="entry name" value="Rev_trsase/Diguanyl_cyclase"/>
</dbReference>
<evidence type="ECO:0000259" key="20">
    <source>
        <dbReference type="PROSITE" id="PS50013"/>
    </source>
</evidence>
<comment type="similarity">
    <text evidence="2">Belongs to the beta type-B retroviral polymerase family. HERV class-II K(HML-2) pol subfamily.</text>
</comment>
<keyword evidence="15" id="KW-0695">RNA-directed DNA polymerase</keyword>
<dbReference type="PROSITE" id="PS50175">
    <property type="entry name" value="ASP_PROT_RETROV"/>
    <property type="match status" value="1"/>
</dbReference>
<dbReference type="GeneTree" id="ENSGT01060000248608"/>
<evidence type="ECO:0000256" key="8">
    <source>
        <dbReference type="ARBA" id="ARBA00022722"/>
    </source>
</evidence>
<evidence type="ECO:0000256" key="16">
    <source>
        <dbReference type="ARBA" id="ARBA00022932"/>
    </source>
</evidence>
<evidence type="ECO:0000256" key="6">
    <source>
        <dbReference type="ARBA" id="ARBA00022679"/>
    </source>
</evidence>
<evidence type="ECO:0000256" key="18">
    <source>
        <dbReference type="ARBA" id="ARBA00023172"/>
    </source>
</evidence>
<keyword evidence="12" id="KW-0378">Hydrolase</keyword>
<feature type="domain" description="Integrase catalytic" evidence="23">
    <location>
        <begin position="1082"/>
        <end position="1241"/>
    </location>
</feature>
<dbReference type="GO" id="GO:0006508">
    <property type="term" value="P:proteolysis"/>
    <property type="evidence" value="ECO:0007669"/>
    <property type="project" value="UniProtKB-KW"/>
</dbReference>
<keyword evidence="7" id="KW-0548">Nucleotidyltransferase</keyword>
<accession>A0A3B3H8T3</accession>
<dbReference type="Proteomes" id="UP000001038">
    <property type="component" value="Chromosome 10"/>
</dbReference>
<dbReference type="InterPro" id="IPR050951">
    <property type="entry name" value="Retrovirus_Pol_polyprotein"/>
</dbReference>
<dbReference type="InterPro" id="IPR041373">
    <property type="entry name" value="RT_RNaseH"/>
</dbReference>
<evidence type="ECO:0000259" key="22">
    <source>
        <dbReference type="PROSITE" id="PS50878"/>
    </source>
</evidence>
<evidence type="ECO:0000256" key="3">
    <source>
        <dbReference type="ARBA" id="ARBA00012180"/>
    </source>
</evidence>
<dbReference type="CDD" id="cd01647">
    <property type="entry name" value="RT_LTR"/>
    <property type="match status" value="1"/>
</dbReference>
<feature type="domain" description="Chromo" evidence="20">
    <location>
        <begin position="1383"/>
        <end position="1441"/>
    </location>
</feature>
<evidence type="ECO:0000313" key="24">
    <source>
        <dbReference type="Ensembl" id="ENSORLP00000028339.1"/>
    </source>
</evidence>
<dbReference type="EC" id="3.1.26.4" evidence="3"/>
<dbReference type="InterPro" id="IPR005162">
    <property type="entry name" value="Retrotrans_gag_dom"/>
</dbReference>
<dbReference type="GO" id="GO:0015074">
    <property type="term" value="P:DNA integration"/>
    <property type="evidence" value="ECO:0007669"/>
    <property type="project" value="UniProtKB-KW"/>
</dbReference>
<dbReference type="Gene3D" id="3.30.70.270">
    <property type="match status" value="2"/>
</dbReference>
<dbReference type="Gene3D" id="3.10.20.370">
    <property type="match status" value="1"/>
</dbReference>
<organism evidence="24 25">
    <name type="scientific">Oryzias latipes</name>
    <name type="common">Japanese rice fish</name>
    <name type="synonym">Japanese killifish</name>
    <dbReference type="NCBI Taxonomy" id="8090"/>
    <lineage>
        <taxon>Eukaryota</taxon>
        <taxon>Metazoa</taxon>
        <taxon>Chordata</taxon>
        <taxon>Craniata</taxon>
        <taxon>Vertebrata</taxon>
        <taxon>Euteleostomi</taxon>
        <taxon>Actinopterygii</taxon>
        <taxon>Neopterygii</taxon>
        <taxon>Teleostei</taxon>
        <taxon>Neoteleostei</taxon>
        <taxon>Acanthomorphata</taxon>
        <taxon>Ovalentaria</taxon>
        <taxon>Atherinomorphae</taxon>
        <taxon>Beloniformes</taxon>
        <taxon>Adrianichthyidae</taxon>
        <taxon>Oryziinae</taxon>
        <taxon>Oryzias</taxon>
    </lineage>
</organism>
<keyword evidence="25" id="KW-1185">Reference proteome</keyword>
<dbReference type="GO" id="GO:0004190">
    <property type="term" value="F:aspartic-type endopeptidase activity"/>
    <property type="evidence" value="ECO:0007669"/>
    <property type="project" value="UniProtKB-KW"/>
</dbReference>
<dbReference type="SMART" id="SM00298">
    <property type="entry name" value="CHROMO"/>
    <property type="match status" value="1"/>
</dbReference>
<sequence length="1445" mass="162998">MTERTGQNPDPADSDDLRHAVSQQGIFLGRQADALSQIASAQQDLFRRLYGMSQTLSEITSQASIPAPTVPAATSGNNLSSAAVMTPENFRLQPEPFHGDTEACGGFLLQCQLLFQQAPRYYLSDHSKITLIINSLRSKALQWAQAFLSANPISHLPFERFIDEFKLVFDQPRKQDEAARKLLTLRQRNRSVSEHIIDFRILAVEAGWSDPALRGVFYQSLNEAIKDHLCTQLEANTFEELAAAALRSDIRLQERNVSRSHAAKKATTLTPLVTSMDCKPVLRSETPCTIPEEPMRIGHSKITAEERLRRRNEGACFYCGETDHQINRCSRRLDSRTPLLRDRPRGDRSASLKDFLFVPVKLCHQSRILDFQALVDSGAEQSLIDQSIVDRLTLPTEQLPSPVHAAGLGGQHLSVISHRTKPVLLVTSGNHREFIQFFVTRTPQTPVVLGFSWLRLHNPHLDWSRGNIMGWSDFCMGHCLQSALSSVSTPLSCEPENIDLSNIPDCYHDLKLVFSKSKASSLPPHRPYDCAINLLEGATLPKGRLFNLSGPEKKAMELYIQEALARGHIRPSSSPAGAGFFFVEKKDKSLRPCIDFRELNQITIKDKYSLPLISSVFDSIQEARIFSKLDLRNAYHLVRMREGDEWKTAFNTPLGHFEYQVMPFGLTNAPATFQRLINDVLRDFLNQFVFVYLDDILIYSKDPKNHQNHVRLVLQRLAENQLFVKAEKCQFHSTSIPFLGYIFEAGSIRPDPAKITAVSQWEPPSSRKKLQQFLGFANFYRRFIRNYSSIAAPLTRLTSTSKPFLWDTTAQAAFSTLKKLFVSAPILIQPDVSRQFVVEVDASDSGVGAVLSQREESSGKLKPCAFFSKKLSPAERNYDVGNRELLAIKLALEEWRHWLEGAAQPFIVWTDHKNLEYLRSAKRLNSRQARWCLFFDRFNFSITYRPGSRNIKPDALSRQFCDTEQSKTTTSILPDTCIIGNLTWDIETRVIQAQGEEPDHPTPPNGTLYVPTSVRSAVITWAHTSRIACHGGVTRTLHLIRRRFFWPSMNKDVREYIAACTTCARSKTSNSPPAGLLQPLPTPNRPWSHISIDFVTGLPMSQGNSIILTVIDRFSKFVHFIPLPQLPTASETAEVLVNHVFRHHGIPADIVSDRGPQFISQVWKAFCSALGATVSLTSGYHPQSNGQAERANQELEAALRCLAAQNTSDWSTYLVWIEYAHNTHPSSATGVSPFEASLGYLPPLFPSHELDLTVPSVQDHLQRCQRIWRQTQEALRRSKDNNCRTANRHRVAGPAYQPGQRVWLSSKNIPIQATSRKLAPRYIGPFTIDRIINPSCVRLHLPAALKVHPSFHVSQIKPVVDSDLCPPSASPPPARLIDDAPAYTVSRVLDVRRRGRGYQFLVDWEGYGPEERSWISRSLILDHSLISDFYRAHPDRRPRPPRGGR</sequence>
<proteinExistence type="inferred from homology"/>
<dbReference type="InterPro" id="IPR001584">
    <property type="entry name" value="Integrase_cat-core"/>
</dbReference>
<reference evidence="24" key="2">
    <citation type="submission" date="2025-08" db="UniProtKB">
        <authorList>
            <consortium name="Ensembl"/>
        </authorList>
    </citation>
    <scope>IDENTIFICATION</scope>
    <source>
        <strain evidence="24">Hd-rR</strain>
    </source>
</reference>
<dbReference type="Pfam" id="PF00078">
    <property type="entry name" value="RVT_1"/>
    <property type="match status" value="1"/>
</dbReference>
<evidence type="ECO:0000259" key="23">
    <source>
        <dbReference type="PROSITE" id="PS50994"/>
    </source>
</evidence>
<keyword evidence="5" id="KW-0645">Protease</keyword>
<keyword evidence="13" id="KW-0460">Magnesium</keyword>
<dbReference type="CDD" id="cd09274">
    <property type="entry name" value="RNase_HI_RT_Ty3"/>
    <property type="match status" value="1"/>
</dbReference>
<dbReference type="InterPro" id="IPR001995">
    <property type="entry name" value="Peptidase_A2_cat"/>
</dbReference>
<dbReference type="FunFam" id="3.30.70.270:FF:000020">
    <property type="entry name" value="Transposon Tf2-6 polyprotein-like Protein"/>
    <property type="match status" value="1"/>
</dbReference>
<keyword evidence="17" id="KW-0238">DNA-binding</keyword>